<comment type="caution">
    <text evidence="7">The sequence shown here is derived from an EMBL/GenBank/DDBJ whole genome shotgun (WGS) entry which is preliminary data.</text>
</comment>
<feature type="transmembrane region" description="Helical" evidence="5">
    <location>
        <begin position="56"/>
        <end position="78"/>
    </location>
</feature>
<feature type="transmembrane region" description="Helical" evidence="5">
    <location>
        <begin position="243"/>
        <end position="264"/>
    </location>
</feature>
<feature type="domain" description="Major facilitator superfamily (MFS) profile" evidence="6">
    <location>
        <begin position="1"/>
        <end position="295"/>
    </location>
</feature>
<protein>
    <submittedName>
        <fullName evidence="7">MFS transporter</fullName>
    </submittedName>
</protein>
<dbReference type="PROSITE" id="PS50850">
    <property type="entry name" value="MFS"/>
    <property type="match status" value="1"/>
</dbReference>
<dbReference type="InterPro" id="IPR036259">
    <property type="entry name" value="MFS_trans_sf"/>
</dbReference>
<keyword evidence="2 5" id="KW-0812">Transmembrane</keyword>
<gene>
    <name evidence="7" type="ORF">B7Z12_06640</name>
</gene>
<organism evidence="7 8">
    <name type="scientific">Caulobacter vibrioides</name>
    <name type="common">Caulobacter crescentus</name>
    <dbReference type="NCBI Taxonomy" id="155892"/>
    <lineage>
        <taxon>Bacteria</taxon>
        <taxon>Pseudomonadati</taxon>
        <taxon>Pseudomonadota</taxon>
        <taxon>Alphaproteobacteria</taxon>
        <taxon>Caulobacterales</taxon>
        <taxon>Caulobacteraceae</taxon>
        <taxon>Caulobacter</taxon>
    </lineage>
</organism>
<sequence length="318" mass="33135">RALFGGFGSAANPATQAYLADRTRREERTQAMASLAGAFGLGTVVGPLLAPLFVLPIIGLAGPMVAFAALAAAMLLVVHRGLPETFKPGGGETPPRRRMGLPWRGESAALWKDPRLKPFLIFGFLVATCQTAQTQTLGFLIIDKLGLSPIKAQGFITLAMAAGAVAGLLAQWGLIRMFRMGPRELMRWGVGAAALGNIVVAFAPDYAAVAIGYAIASLGYGFARPGFTAGASLSVEAKDQAGAAGAIAAINGLNVVVAPLFVLLYQQIGWAPFVLNTVILLAMLVYALRQVMLRSVNQGDADEEAAIAGLERSDEGGV</sequence>
<proteinExistence type="predicted"/>
<feature type="transmembrane region" description="Helical" evidence="5">
    <location>
        <begin position="270"/>
        <end position="288"/>
    </location>
</feature>
<dbReference type="InterPro" id="IPR001958">
    <property type="entry name" value="Tet-R_TetA/multi-R_MdtG-like"/>
</dbReference>
<feature type="transmembrane region" description="Helical" evidence="5">
    <location>
        <begin position="154"/>
        <end position="173"/>
    </location>
</feature>
<name>A0A258D9I5_CAUVI</name>
<dbReference type="GO" id="GO:0022857">
    <property type="term" value="F:transmembrane transporter activity"/>
    <property type="evidence" value="ECO:0007669"/>
    <property type="project" value="InterPro"/>
</dbReference>
<keyword evidence="3 5" id="KW-1133">Transmembrane helix</keyword>
<reference evidence="7 8" key="1">
    <citation type="submission" date="2017-03" db="EMBL/GenBank/DDBJ databases">
        <title>Lifting the veil on microbial sulfur biogeochemistry in mining wastewaters.</title>
        <authorList>
            <person name="Kantor R.S."/>
            <person name="Colenbrander Nelson T."/>
            <person name="Marshall S."/>
            <person name="Bennett D."/>
            <person name="Apte S."/>
            <person name="Camacho D."/>
            <person name="Thomas B.C."/>
            <person name="Warren L.A."/>
            <person name="Banfield J.F."/>
        </authorList>
    </citation>
    <scope>NUCLEOTIDE SEQUENCE [LARGE SCALE GENOMIC DNA]</scope>
    <source>
        <strain evidence="7">32-67-7</strain>
    </source>
</reference>
<dbReference type="PRINTS" id="PR01035">
    <property type="entry name" value="TCRTETA"/>
</dbReference>
<dbReference type="InterPro" id="IPR011701">
    <property type="entry name" value="MFS"/>
</dbReference>
<dbReference type="Pfam" id="PF07690">
    <property type="entry name" value="MFS_1"/>
    <property type="match status" value="1"/>
</dbReference>
<evidence type="ECO:0000256" key="5">
    <source>
        <dbReference type="SAM" id="Phobius"/>
    </source>
</evidence>
<evidence type="ECO:0000313" key="8">
    <source>
        <dbReference type="Proteomes" id="UP000215616"/>
    </source>
</evidence>
<dbReference type="Proteomes" id="UP000215616">
    <property type="component" value="Unassembled WGS sequence"/>
</dbReference>
<dbReference type="InterPro" id="IPR020846">
    <property type="entry name" value="MFS_dom"/>
</dbReference>
<dbReference type="EMBL" id="NCDQ01000078">
    <property type="protein sequence ID" value="OYX04429.1"/>
    <property type="molecule type" value="Genomic_DNA"/>
</dbReference>
<accession>A0A258D9I5</accession>
<evidence type="ECO:0000313" key="7">
    <source>
        <dbReference type="EMBL" id="OYX04429.1"/>
    </source>
</evidence>
<feature type="transmembrane region" description="Helical" evidence="5">
    <location>
        <begin position="31"/>
        <end position="50"/>
    </location>
</feature>
<dbReference type="SUPFAM" id="SSF103473">
    <property type="entry name" value="MFS general substrate transporter"/>
    <property type="match status" value="1"/>
</dbReference>
<dbReference type="AlphaFoldDB" id="A0A258D9I5"/>
<dbReference type="PANTHER" id="PTHR23546:SF1">
    <property type="entry name" value="MEMBRANE PROTEIN"/>
    <property type="match status" value="1"/>
</dbReference>
<feature type="non-terminal residue" evidence="7">
    <location>
        <position position="1"/>
    </location>
</feature>
<evidence type="ECO:0000256" key="1">
    <source>
        <dbReference type="ARBA" id="ARBA00004141"/>
    </source>
</evidence>
<feature type="transmembrane region" description="Helical" evidence="5">
    <location>
        <begin position="119"/>
        <end position="142"/>
    </location>
</feature>
<dbReference type="PANTHER" id="PTHR23546">
    <property type="entry name" value="TRANSPORT PROTEIN"/>
    <property type="match status" value="1"/>
</dbReference>
<evidence type="ECO:0000256" key="3">
    <source>
        <dbReference type="ARBA" id="ARBA00022989"/>
    </source>
</evidence>
<keyword evidence="4 5" id="KW-0472">Membrane</keyword>
<dbReference type="Gene3D" id="1.20.1250.20">
    <property type="entry name" value="MFS general substrate transporter like domains"/>
    <property type="match status" value="1"/>
</dbReference>
<dbReference type="GO" id="GO:0016020">
    <property type="term" value="C:membrane"/>
    <property type="evidence" value="ECO:0007669"/>
    <property type="project" value="UniProtKB-SubCell"/>
</dbReference>
<comment type="subcellular location">
    <subcellularLocation>
        <location evidence="1">Membrane</location>
        <topology evidence="1">Multi-pass membrane protein</topology>
    </subcellularLocation>
</comment>
<evidence type="ECO:0000256" key="4">
    <source>
        <dbReference type="ARBA" id="ARBA00023136"/>
    </source>
</evidence>
<evidence type="ECO:0000256" key="2">
    <source>
        <dbReference type="ARBA" id="ARBA00022692"/>
    </source>
</evidence>
<evidence type="ECO:0000259" key="6">
    <source>
        <dbReference type="PROSITE" id="PS50850"/>
    </source>
</evidence>